<dbReference type="Pfam" id="PF03407">
    <property type="entry name" value="Nucleotid_trans"/>
    <property type="match status" value="1"/>
</dbReference>
<dbReference type="InterPro" id="IPR044821">
    <property type="entry name" value="At1g28695/At4g15970-like"/>
</dbReference>
<dbReference type="PROSITE" id="PS51257">
    <property type="entry name" value="PROKAR_LIPOPROTEIN"/>
    <property type="match status" value="1"/>
</dbReference>
<dbReference type="Proteomes" id="UP001151287">
    <property type="component" value="Unassembled WGS sequence"/>
</dbReference>
<proteinExistence type="predicted"/>
<organism evidence="4 5">
    <name type="scientific">Rhynchospora breviuscula</name>
    <dbReference type="NCBI Taxonomy" id="2022672"/>
    <lineage>
        <taxon>Eukaryota</taxon>
        <taxon>Viridiplantae</taxon>
        <taxon>Streptophyta</taxon>
        <taxon>Embryophyta</taxon>
        <taxon>Tracheophyta</taxon>
        <taxon>Spermatophyta</taxon>
        <taxon>Magnoliopsida</taxon>
        <taxon>Liliopsida</taxon>
        <taxon>Poales</taxon>
        <taxon>Cyperaceae</taxon>
        <taxon>Cyperoideae</taxon>
        <taxon>Rhynchosporeae</taxon>
        <taxon>Rhynchospora</taxon>
    </lineage>
</organism>
<dbReference type="PANTHER" id="PTHR46038">
    <property type="entry name" value="EXPRESSED PROTEIN-RELATED"/>
    <property type="match status" value="1"/>
</dbReference>
<feature type="transmembrane region" description="Helical" evidence="2">
    <location>
        <begin position="21"/>
        <end position="41"/>
    </location>
</feature>
<keyword evidence="2" id="KW-0812">Transmembrane</keyword>
<evidence type="ECO:0000259" key="3">
    <source>
        <dbReference type="Pfam" id="PF03407"/>
    </source>
</evidence>
<keyword evidence="2" id="KW-1133">Transmembrane helix</keyword>
<evidence type="ECO:0000313" key="4">
    <source>
        <dbReference type="EMBL" id="KAJ1704674.1"/>
    </source>
</evidence>
<gene>
    <name evidence="4" type="ORF">LUZ63_004453</name>
</gene>
<dbReference type="AlphaFoldDB" id="A0A9Q0D539"/>
<evidence type="ECO:0000256" key="1">
    <source>
        <dbReference type="SAM" id="MobiDB-lite"/>
    </source>
</evidence>
<reference evidence="4" key="1">
    <citation type="journal article" date="2022" name="Cell">
        <title>Repeat-based holocentromeres influence genome architecture and karyotype evolution.</title>
        <authorList>
            <person name="Hofstatter P.G."/>
            <person name="Thangavel G."/>
            <person name="Lux T."/>
            <person name="Neumann P."/>
            <person name="Vondrak T."/>
            <person name="Novak P."/>
            <person name="Zhang M."/>
            <person name="Costa L."/>
            <person name="Castellani M."/>
            <person name="Scott A."/>
            <person name="Toegelov H."/>
            <person name="Fuchs J."/>
            <person name="Mata-Sucre Y."/>
            <person name="Dias Y."/>
            <person name="Vanzela A.L.L."/>
            <person name="Huettel B."/>
            <person name="Almeida C.C.S."/>
            <person name="Simkova H."/>
            <person name="Souza G."/>
            <person name="Pedrosa-Harand A."/>
            <person name="Macas J."/>
            <person name="Mayer K.F.X."/>
            <person name="Houben A."/>
            <person name="Marques A."/>
        </authorList>
    </citation>
    <scope>NUCLEOTIDE SEQUENCE</scope>
    <source>
        <strain evidence="4">RhyBre1mFocal</strain>
    </source>
</reference>
<feature type="region of interest" description="Disordered" evidence="1">
    <location>
        <begin position="91"/>
        <end position="110"/>
    </location>
</feature>
<dbReference type="PANTHER" id="PTHR46038:SF14">
    <property type="entry name" value="NUCLEOTIDE-DIPHOSPHO-SUGAR TRANSFERASE FAMILY PROTEIN"/>
    <property type="match status" value="1"/>
</dbReference>
<dbReference type="InterPro" id="IPR005069">
    <property type="entry name" value="Nucl-diP-sugar_transferase"/>
</dbReference>
<keyword evidence="2" id="KW-0472">Membrane</keyword>
<keyword evidence="5" id="KW-1185">Reference proteome</keyword>
<feature type="domain" description="Nucleotide-diphospho-sugar transferase" evidence="3">
    <location>
        <begin position="166"/>
        <end position="363"/>
    </location>
</feature>
<dbReference type="EMBL" id="JAMQYH010000001">
    <property type="protein sequence ID" value="KAJ1704674.1"/>
    <property type="molecule type" value="Genomic_DNA"/>
</dbReference>
<comment type="caution">
    <text evidence="4">The sequence shown here is derived from an EMBL/GenBank/DDBJ whole genome shotgun (WGS) entry which is preliminary data.</text>
</comment>
<protein>
    <recommendedName>
        <fullName evidence="3">Nucleotide-diphospho-sugar transferase domain-containing protein</fullName>
    </recommendedName>
</protein>
<accession>A0A9Q0D539</accession>
<sequence length="396" mass="44845">MKKAQYHELNSNSLQLHIHPLISFILGAAMATACILLYISANPASNPTSGSNPNPMELSANWTGASKPDSVDQGVTGEIKEELLQMEVKEAASTGEGANTTSEFITTSPAPEAYDPYKELVEVLKQAANEDNTVILTQINEAFAKPGSLLDLFVESFHAGENIERLLNHLVMVTMDQNAYDRCKSLHPHCYFMRTEGVYYNNEKTFMSKDYLDMMWGRNKFQLTILELGFNFLFTDVDVLWFRDPFRHISLAAHLAISSDVFLGDPDSVSNFPNGGFLYAKSCNKTIEFYRFWQEGRERFAGRNEQEVFNAIKSEAVTQMKVRFQFLDTAYCGGFCQLSKDLNKICTLHANCCVGLGNKIHDLRGALDDWKNFTTKSYDERRWGNFHWRVPGICIH</sequence>
<evidence type="ECO:0000313" key="5">
    <source>
        <dbReference type="Proteomes" id="UP001151287"/>
    </source>
</evidence>
<evidence type="ECO:0000256" key="2">
    <source>
        <dbReference type="SAM" id="Phobius"/>
    </source>
</evidence>
<name>A0A9Q0D539_9POAL</name>
<feature type="compositionally biased region" description="Polar residues" evidence="1">
    <location>
        <begin position="96"/>
        <end position="109"/>
    </location>
</feature>
<dbReference type="OrthoDB" id="540503at2759"/>